<organism evidence="2 3">
    <name type="scientific">Prorocentrum cordatum</name>
    <dbReference type="NCBI Taxonomy" id="2364126"/>
    <lineage>
        <taxon>Eukaryota</taxon>
        <taxon>Sar</taxon>
        <taxon>Alveolata</taxon>
        <taxon>Dinophyceae</taxon>
        <taxon>Prorocentrales</taxon>
        <taxon>Prorocentraceae</taxon>
        <taxon>Prorocentrum</taxon>
    </lineage>
</organism>
<comment type="caution">
    <text evidence="2">The sequence shown here is derived from an EMBL/GenBank/DDBJ whole genome shotgun (WGS) entry which is preliminary data.</text>
</comment>
<accession>A0ABN9WP32</accession>
<dbReference type="Proteomes" id="UP001189429">
    <property type="component" value="Unassembled WGS sequence"/>
</dbReference>
<reference evidence="2" key="1">
    <citation type="submission" date="2023-10" db="EMBL/GenBank/DDBJ databases">
        <authorList>
            <person name="Chen Y."/>
            <person name="Shah S."/>
            <person name="Dougan E. K."/>
            <person name="Thang M."/>
            <person name="Chan C."/>
        </authorList>
    </citation>
    <scope>NUCLEOTIDE SEQUENCE [LARGE SCALE GENOMIC DNA]</scope>
</reference>
<evidence type="ECO:0000313" key="2">
    <source>
        <dbReference type="EMBL" id="CAK0886842.1"/>
    </source>
</evidence>
<sequence length="107" mass="10886">MPDLSLSPIEGLVPSRSAYSLVGGCVYLTVTIVQTWNQSVAGPGSTTPARSANGPSSWASSARRASGAPCRRATCTASSDARRLRGRGARAAATPGPDLRRPGVCGS</sequence>
<name>A0ABN9WP32_9DINO</name>
<evidence type="ECO:0000313" key="3">
    <source>
        <dbReference type="Proteomes" id="UP001189429"/>
    </source>
</evidence>
<dbReference type="EMBL" id="CAUYUJ010018859">
    <property type="protein sequence ID" value="CAK0886842.1"/>
    <property type="molecule type" value="Genomic_DNA"/>
</dbReference>
<feature type="region of interest" description="Disordered" evidence="1">
    <location>
        <begin position="39"/>
        <end position="107"/>
    </location>
</feature>
<feature type="compositionally biased region" description="Polar residues" evidence="1">
    <location>
        <begin position="39"/>
        <end position="55"/>
    </location>
</feature>
<protein>
    <submittedName>
        <fullName evidence="2">Uncharacterized protein</fullName>
    </submittedName>
</protein>
<keyword evidence="3" id="KW-1185">Reference proteome</keyword>
<proteinExistence type="predicted"/>
<feature type="compositionally biased region" description="Low complexity" evidence="1">
    <location>
        <begin position="56"/>
        <end position="73"/>
    </location>
</feature>
<gene>
    <name evidence="2" type="ORF">PCOR1329_LOCUS68083</name>
</gene>
<evidence type="ECO:0000256" key="1">
    <source>
        <dbReference type="SAM" id="MobiDB-lite"/>
    </source>
</evidence>